<feature type="domain" description="DUF4116" evidence="1">
    <location>
        <begin position="560"/>
        <end position="606"/>
    </location>
</feature>
<dbReference type="EMBL" id="GG738904">
    <property type="protein sequence ID" value="EFC38898.1"/>
    <property type="molecule type" value="Genomic_DNA"/>
</dbReference>
<dbReference type="Proteomes" id="UP000006671">
    <property type="component" value="Unassembled WGS sequence"/>
</dbReference>
<dbReference type="AlphaFoldDB" id="D2VWI2"/>
<feature type="domain" description="DUF4116" evidence="1">
    <location>
        <begin position="407"/>
        <end position="448"/>
    </location>
</feature>
<keyword evidence="3" id="KW-1185">Reference proteome</keyword>
<protein>
    <submittedName>
        <fullName evidence="2">Predicted protein</fullName>
    </submittedName>
</protein>
<dbReference type="InParanoid" id="D2VWI2"/>
<feature type="domain" description="DUF4116" evidence="1">
    <location>
        <begin position="107"/>
        <end position="147"/>
    </location>
</feature>
<gene>
    <name evidence="2" type="ORF">NAEGRDRAFT_73389</name>
</gene>
<dbReference type="KEGG" id="ngr:NAEGRDRAFT_73389"/>
<accession>D2VWI2</accession>
<reference evidence="2 3" key="1">
    <citation type="journal article" date="2010" name="Cell">
        <title>The genome of Naegleria gruberi illuminates early eukaryotic versatility.</title>
        <authorList>
            <person name="Fritz-Laylin L.K."/>
            <person name="Prochnik S.E."/>
            <person name="Ginger M.L."/>
            <person name="Dacks J.B."/>
            <person name="Carpenter M.L."/>
            <person name="Field M.C."/>
            <person name="Kuo A."/>
            <person name="Paredez A."/>
            <person name="Chapman J."/>
            <person name="Pham J."/>
            <person name="Shu S."/>
            <person name="Neupane R."/>
            <person name="Cipriano M."/>
            <person name="Mancuso J."/>
            <person name="Tu H."/>
            <person name="Salamov A."/>
            <person name="Lindquist E."/>
            <person name="Shapiro H."/>
            <person name="Lucas S."/>
            <person name="Grigoriev I.V."/>
            <person name="Cande W.Z."/>
            <person name="Fulton C."/>
            <person name="Rokhsar D.S."/>
            <person name="Dawson S.C."/>
        </authorList>
    </citation>
    <scope>NUCLEOTIDE SEQUENCE [LARGE SCALE GENOMIC DNA]</scope>
    <source>
        <strain evidence="2 3">NEG-M</strain>
    </source>
</reference>
<dbReference type="GeneID" id="8853750"/>
<evidence type="ECO:0000259" key="1">
    <source>
        <dbReference type="Pfam" id="PF13475"/>
    </source>
</evidence>
<name>D2VWI2_NAEGR</name>
<dbReference type="RefSeq" id="XP_002671642.1">
    <property type="nucleotide sequence ID" value="XM_002671596.1"/>
</dbReference>
<sequence length="667" mass="77485">MFQLLQDIDVVVLPFSKETVLSKNNFHAQLLKEKLGRRMLQANDRQFELERALLWFLDKLKEEKLATINSFHGNTINSCVPFRLVLLKLAKFGKPGIIRNLPFDYDDRQVLLECVRNCGSEFAFLPEKFKVDREIALAAVKSNADSIASFMVNSSVFRKDPEIIAHCLMANCSLSSQVSPEALDDEAFCLSVVERIYKPSDIYYVLLHSVSNRLLESEPFMKRIISKFPKALYAFKKFITQEDLVISCVERGLDWIHLKKDLITKDLILKCLQNVSIVGLSVFQKYRIPVEFEQDRDITIQQLKIGGKVWDSTIHPMFKLSNFILNDTTLFGGDIKLILDVLKHNADIFSWLPDHVQSHPALREFNTTQKKQSIEQEPSRYENIWNRDEFIDLFNKSSDDELERERLVCRCGYLLRFCSPKITANKEIVMRALQTSPMSLKYTSDELKKDKEVVLVAIRRNIRAIQFANLELLNDKDICNILAGGIDIIDITFPNQLFNRYVQVIRRLLVDPCSSYYPNEPEFLDYDGDESFSEVGHLGLISDTITQTNEVDNDDYYLNNREFYKFALRYDGTLLQYAPEEIRNDEQMICLAVSTRRSAFNYATEERKQDLLTFMRATKSMSFYCDSGEHEHYYSWSSIGPPCLPSDHFQSTIFDTYYYLNQDNPFL</sequence>
<dbReference type="Pfam" id="PF13475">
    <property type="entry name" value="DUF4116"/>
    <property type="match status" value="3"/>
</dbReference>
<evidence type="ECO:0000313" key="3">
    <source>
        <dbReference type="Proteomes" id="UP000006671"/>
    </source>
</evidence>
<dbReference type="VEuPathDB" id="AmoebaDB:NAEGRDRAFT_73389"/>
<dbReference type="InterPro" id="IPR025197">
    <property type="entry name" value="DUF4116"/>
</dbReference>
<organism evidence="3">
    <name type="scientific">Naegleria gruberi</name>
    <name type="common">Amoeba</name>
    <dbReference type="NCBI Taxonomy" id="5762"/>
    <lineage>
        <taxon>Eukaryota</taxon>
        <taxon>Discoba</taxon>
        <taxon>Heterolobosea</taxon>
        <taxon>Tetramitia</taxon>
        <taxon>Eutetramitia</taxon>
        <taxon>Vahlkampfiidae</taxon>
        <taxon>Naegleria</taxon>
    </lineage>
</organism>
<dbReference type="OrthoDB" id="5919166at2759"/>
<evidence type="ECO:0000313" key="2">
    <source>
        <dbReference type="EMBL" id="EFC38898.1"/>
    </source>
</evidence>
<proteinExistence type="predicted"/>